<sequence length="125" mass="12582">MFSIKSLLFFSTAATLLSTAAAQSWEVMVYEPSAGGSSSCSGGGTTISGSDTGNCHEVGLGSNAASFNIIQDNGPAGAEFQLTQYSSTVNLFSDNSCQDNLGEQLGPGACFSGSVGSFVATTVPT</sequence>
<reference evidence="2" key="1">
    <citation type="submission" date="2023-03" db="EMBL/GenBank/DDBJ databases">
        <title>Massive genome expansion in bonnet fungi (Mycena s.s.) driven by repeated elements and novel gene families across ecological guilds.</title>
        <authorList>
            <consortium name="Lawrence Berkeley National Laboratory"/>
            <person name="Harder C.B."/>
            <person name="Miyauchi S."/>
            <person name="Viragh M."/>
            <person name="Kuo A."/>
            <person name="Thoen E."/>
            <person name="Andreopoulos B."/>
            <person name="Lu D."/>
            <person name="Skrede I."/>
            <person name="Drula E."/>
            <person name="Henrissat B."/>
            <person name="Morin E."/>
            <person name="Kohler A."/>
            <person name="Barry K."/>
            <person name="LaButti K."/>
            <person name="Morin E."/>
            <person name="Salamov A."/>
            <person name="Lipzen A."/>
            <person name="Mereny Z."/>
            <person name="Hegedus B."/>
            <person name="Baldrian P."/>
            <person name="Stursova M."/>
            <person name="Weitz H."/>
            <person name="Taylor A."/>
            <person name="Grigoriev I.V."/>
            <person name="Nagy L.G."/>
            <person name="Martin F."/>
            <person name="Kauserud H."/>
        </authorList>
    </citation>
    <scope>NUCLEOTIDE SEQUENCE</scope>
    <source>
        <strain evidence="2">9144</strain>
    </source>
</reference>
<dbReference type="Proteomes" id="UP001219525">
    <property type="component" value="Unassembled WGS sequence"/>
</dbReference>
<evidence type="ECO:0000313" key="2">
    <source>
        <dbReference type="EMBL" id="KAJ7195836.1"/>
    </source>
</evidence>
<feature type="signal peptide" evidence="1">
    <location>
        <begin position="1"/>
        <end position="22"/>
    </location>
</feature>
<protein>
    <submittedName>
        <fullName evidence="2">Uncharacterized protein</fullName>
    </submittedName>
</protein>
<name>A0AAD6UZC0_9AGAR</name>
<keyword evidence="3" id="KW-1185">Reference proteome</keyword>
<feature type="chain" id="PRO_5041998016" evidence="1">
    <location>
        <begin position="23"/>
        <end position="125"/>
    </location>
</feature>
<evidence type="ECO:0000313" key="3">
    <source>
        <dbReference type="Proteomes" id="UP001219525"/>
    </source>
</evidence>
<keyword evidence="1" id="KW-0732">Signal</keyword>
<accession>A0AAD6UZC0</accession>
<dbReference type="EMBL" id="JARJCW010000088">
    <property type="protein sequence ID" value="KAJ7195836.1"/>
    <property type="molecule type" value="Genomic_DNA"/>
</dbReference>
<evidence type="ECO:0000256" key="1">
    <source>
        <dbReference type="SAM" id="SignalP"/>
    </source>
</evidence>
<comment type="caution">
    <text evidence="2">The sequence shown here is derived from an EMBL/GenBank/DDBJ whole genome shotgun (WGS) entry which is preliminary data.</text>
</comment>
<dbReference type="AlphaFoldDB" id="A0AAD6UZC0"/>
<gene>
    <name evidence="2" type="ORF">GGX14DRAFT_403806</name>
</gene>
<proteinExistence type="predicted"/>
<organism evidence="2 3">
    <name type="scientific">Mycena pura</name>
    <dbReference type="NCBI Taxonomy" id="153505"/>
    <lineage>
        <taxon>Eukaryota</taxon>
        <taxon>Fungi</taxon>
        <taxon>Dikarya</taxon>
        <taxon>Basidiomycota</taxon>
        <taxon>Agaricomycotina</taxon>
        <taxon>Agaricomycetes</taxon>
        <taxon>Agaricomycetidae</taxon>
        <taxon>Agaricales</taxon>
        <taxon>Marasmiineae</taxon>
        <taxon>Mycenaceae</taxon>
        <taxon>Mycena</taxon>
    </lineage>
</organism>